<dbReference type="PANTHER" id="PTHR30217:SF10">
    <property type="entry name" value="23S RRNA 5-HYDROXYCYTIDINE C2501 SYNTHASE"/>
    <property type="match status" value="1"/>
</dbReference>
<organism evidence="1 2">
    <name type="scientific">Paenibacillus tritici</name>
    <dbReference type="NCBI Taxonomy" id="1873425"/>
    <lineage>
        <taxon>Bacteria</taxon>
        <taxon>Bacillati</taxon>
        <taxon>Bacillota</taxon>
        <taxon>Bacilli</taxon>
        <taxon>Bacillales</taxon>
        <taxon>Paenibacillaceae</taxon>
        <taxon>Paenibacillus</taxon>
    </lineage>
</organism>
<proteinExistence type="predicted"/>
<reference evidence="1 2" key="1">
    <citation type="submission" date="2020-05" db="EMBL/GenBank/DDBJ databases">
        <title>Paenibacillus glebae, sp. nov., Paenibacillus humi sp. nov., Paenibacillus pedi sp. nov., Paenibacillus terrestris sp. nov. and Paenibacillus terricola sp. nov., isolated from a forest top soil sample.</title>
        <authorList>
            <person name="Qi S."/>
            <person name="Carlier A."/>
            <person name="Cnockaert M."/>
            <person name="Vandamme P."/>
        </authorList>
    </citation>
    <scope>NUCLEOTIDE SEQUENCE [LARGE SCALE GENOMIC DNA]</scope>
    <source>
        <strain evidence="1 2">LMG 29502</strain>
    </source>
</reference>
<gene>
    <name evidence="1" type="ORF">HQN87_20700</name>
</gene>
<keyword evidence="2" id="KW-1185">Reference proteome</keyword>
<dbReference type="RefSeq" id="WP_173137201.1">
    <property type="nucleotide sequence ID" value="NZ_CP073365.1"/>
</dbReference>
<dbReference type="InterPro" id="IPR051454">
    <property type="entry name" value="RNA/ubiquinone_mod_enzymes"/>
</dbReference>
<protein>
    <submittedName>
        <fullName evidence="1">U32 family peptidase</fullName>
    </submittedName>
</protein>
<evidence type="ECO:0000313" key="2">
    <source>
        <dbReference type="Proteomes" id="UP000711047"/>
    </source>
</evidence>
<dbReference type="PANTHER" id="PTHR30217">
    <property type="entry name" value="PEPTIDASE U32 FAMILY"/>
    <property type="match status" value="1"/>
</dbReference>
<comment type="caution">
    <text evidence="1">The sequence shown here is derived from an EMBL/GenBank/DDBJ whole genome shotgun (WGS) entry which is preliminary data.</text>
</comment>
<dbReference type="InterPro" id="IPR001539">
    <property type="entry name" value="Peptidase_U32"/>
</dbReference>
<evidence type="ECO:0000313" key="1">
    <source>
        <dbReference type="EMBL" id="NQX47747.1"/>
    </source>
</evidence>
<accession>A0ABX2DUD4</accession>
<dbReference type="EMBL" id="JABMKX010000011">
    <property type="protein sequence ID" value="NQX47747.1"/>
    <property type="molecule type" value="Genomic_DNA"/>
</dbReference>
<name>A0ABX2DUD4_9BACL</name>
<dbReference type="Pfam" id="PF01136">
    <property type="entry name" value="Peptidase_U32"/>
    <property type="match status" value="1"/>
</dbReference>
<dbReference type="Proteomes" id="UP000711047">
    <property type="component" value="Unassembled WGS sequence"/>
</dbReference>
<sequence length="384" mass="44672">MEYYSVPSDFKMETIDRYAQMNEEYAHAKVLETYGNITVNNELASGRAVSQLPRIDLLDLRRYIEYSNAKNIDFNYTINAIYLNNKEFTREGVQEIRSFLADLYQAGVRSITAALPSLVEIIKSSGYDFAVKSSTLCQITNANKASFYRDMGVDRIVVDESINRNFGSLREIVKTFGDKVEVIINPICLKDCVYRMFHYNQIGGDSTGSASEISVNYYEHRCVLQRYRDIGNLLKISWVRPEDIPYYTSVGIHYFKLQGRHLVMKGDPVRTLKCYFDRSYDGDLMDIINMFHSINHFKILLDNKKLEGFIKPFYEKDHFCQKSCESCSYCTNYSKKIIDYDKATEVVQMAQTFYHEYDKFNGLIESCSSEEEEMKRTVEVDFDL</sequence>